<dbReference type="eggNOG" id="COG2207">
    <property type="taxonomic scope" value="Bacteria"/>
</dbReference>
<dbReference type="SUPFAM" id="SSF51215">
    <property type="entry name" value="Regulatory protein AraC"/>
    <property type="match status" value="1"/>
</dbReference>
<accession>A0A060M6Y4</accession>
<dbReference type="GO" id="GO:0043565">
    <property type="term" value="F:sequence-specific DNA binding"/>
    <property type="evidence" value="ECO:0007669"/>
    <property type="project" value="InterPro"/>
</dbReference>
<evidence type="ECO:0000259" key="4">
    <source>
        <dbReference type="PROSITE" id="PS01124"/>
    </source>
</evidence>
<protein>
    <submittedName>
        <fullName evidence="5">HTH-type transcriptional regulator</fullName>
    </submittedName>
</protein>
<dbReference type="PATRIC" id="fig|1246626.3.peg.3284"/>
<dbReference type="Gene3D" id="1.10.10.60">
    <property type="entry name" value="Homeodomain-like"/>
    <property type="match status" value="2"/>
</dbReference>
<evidence type="ECO:0000256" key="2">
    <source>
        <dbReference type="ARBA" id="ARBA00023125"/>
    </source>
</evidence>
<name>A0A060M6Y4_9BACI</name>
<evidence type="ECO:0000256" key="3">
    <source>
        <dbReference type="ARBA" id="ARBA00023163"/>
    </source>
</evidence>
<dbReference type="PRINTS" id="PR00032">
    <property type="entry name" value="HTHARAC"/>
</dbReference>
<dbReference type="InterPro" id="IPR037923">
    <property type="entry name" value="HTH-like"/>
</dbReference>
<dbReference type="InterPro" id="IPR018060">
    <property type="entry name" value="HTH_AraC"/>
</dbReference>
<evidence type="ECO:0000256" key="1">
    <source>
        <dbReference type="ARBA" id="ARBA00023015"/>
    </source>
</evidence>
<dbReference type="InterPro" id="IPR018062">
    <property type="entry name" value="HTH_AraC-typ_CS"/>
</dbReference>
<dbReference type="PROSITE" id="PS00041">
    <property type="entry name" value="HTH_ARAC_FAMILY_1"/>
    <property type="match status" value="1"/>
</dbReference>
<gene>
    <name evidence="5" type="ORF">BleG1_3307</name>
</gene>
<dbReference type="AlphaFoldDB" id="A0A060M6Y4"/>
<feature type="domain" description="HTH araC/xylS-type" evidence="4">
    <location>
        <begin position="183"/>
        <end position="281"/>
    </location>
</feature>
<dbReference type="EMBL" id="CP003923">
    <property type="protein sequence ID" value="AIC95854.1"/>
    <property type="molecule type" value="Genomic_DNA"/>
</dbReference>
<evidence type="ECO:0000313" key="5">
    <source>
        <dbReference type="EMBL" id="AIC95854.1"/>
    </source>
</evidence>
<reference evidence="5 6" key="1">
    <citation type="journal article" date="2014" name="Gene">
        <title>A comparative genomic analysis of the alkalitolerant soil bacterium Bacillus lehensis G1.</title>
        <authorList>
            <person name="Noor Y.M."/>
            <person name="Samsulrizal N.H."/>
            <person name="Jema'on N.A."/>
            <person name="Low K.O."/>
            <person name="Ramli A.N."/>
            <person name="Alias N.I."/>
            <person name="Damis S.I."/>
            <person name="Fuzi S.F."/>
            <person name="Isa M.N."/>
            <person name="Murad A.M."/>
            <person name="Raih M.F."/>
            <person name="Bakar F.D."/>
            <person name="Najimudin N."/>
            <person name="Mahadi N.M."/>
            <person name="Illias R.M."/>
        </authorList>
    </citation>
    <scope>NUCLEOTIDE SEQUENCE [LARGE SCALE GENOMIC DNA]</scope>
    <source>
        <strain evidence="5 6">G1</strain>
    </source>
</reference>
<dbReference type="Proteomes" id="UP000027142">
    <property type="component" value="Chromosome"/>
</dbReference>
<dbReference type="PANTHER" id="PTHR43280:SF30">
    <property type="entry name" value="MMSAB OPERON REGULATORY PROTEIN"/>
    <property type="match status" value="1"/>
</dbReference>
<dbReference type="SMART" id="SM00342">
    <property type="entry name" value="HTH_ARAC"/>
    <property type="match status" value="1"/>
</dbReference>
<dbReference type="InterPro" id="IPR009057">
    <property type="entry name" value="Homeodomain-like_sf"/>
</dbReference>
<organism evidence="5 6">
    <name type="scientific">Shouchella lehensis G1</name>
    <dbReference type="NCBI Taxonomy" id="1246626"/>
    <lineage>
        <taxon>Bacteria</taxon>
        <taxon>Bacillati</taxon>
        <taxon>Bacillota</taxon>
        <taxon>Bacilli</taxon>
        <taxon>Bacillales</taxon>
        <taxon>Bacillaceae</taxon>
        <taxon>Shouchella</taxon>
    </lineage>
</organism>
<keyword evidence="3" id="KW-0804">Transcription</keyword>
<dbReference type="RefSeq" id="WP_038483245.1">
    <property type="nucleotide sequence ID" value="NZ_CP003923.1"/>
</dbReference>
<dbReference type="Pfam" id="PF12833">
    <property type="entry name" value="HTH_18"/>
    <property type="match status" value="1"/>
</dbReference>
<dbReference type="STRING" id="1246626.BleG1_3307"/>
<dbReference type="Pfam" id="PF02311">
    <property type="entry name" value="AraC_binding"/>
    <property type="match status" value="1"/>
</dbReference>
<dbReference type="OrthoDB" id="2237754at2"/>
<dbReference type="GO" id="GO:0003700">
    <property type="term" value="F:DNA-binding transcription factor activity"/>
    <property type="evidence" value="ECO:0007669"/>
    <property type="project" value="InterPro"/>
</dbReference>
<dbReference type="PROSITE" id="PS01124">
    <property type="entry name" value="HTH_ARAC_FAMILY_2"/>
    <property type="match status" value="1"/>
</dbReference>
<dbReference type="PANTHER" id="PTHR43280">
    <property type="entry name" value="ARAC-FAMILY TRANSCRIPTIONAL REGULATOR"/>
    <property type="match status" value="1"/>
</dbReference>
<dbReference type="InterPro" id="IPR003313">
    <property type="entry name" value="AraC-bd"/>
</dbReference>
<keyword evidence="2" id="KW-0238">DNA-binding</keyword>
<evidence type="ECO:0000313" key="6">
    <source>
        <dbReference type="Proteomes" id="UP000027142"/>
    </source>
</evidence>
<dbReference type="KEGG" id="ble:BleG1_3307"/>
<keyword evidence="1" id="KW-0805">Transcription regulation</keyword>
<dbReference type="HOGENOM" id="CLU_000445_88_6_9"/>
<proteinExistence type="predicted"/>
<dbReference type="InterPro" id="IPR020449">
    <property type="entry name" value="Tscrpt_reg_AraC-type_HTH"/>
</dbReference>
<dbReference type="SUPFAM" id="SSF46689">
    <property type="entry name" value="Homeodomain-like"/>
    <property type="match status" value="2"/>
</dbReference>
<sequence length="295" mass="34250">MKEQGLKGSYGFRFQEHPYPFQVNLWNIGWEVVKSPTYSWNGQTRMDREKIVFQYTLAGQGALVYEEKTYSLGKGQAFFVSIPSNHHYFYPKEATTDWEFIYITLEGKEALSIHDHMVEKYGPILVIEKEAEPIRLLLRILSETASGEITNSYSGSQRAYEFLMTLFHFLAVPPKKKLKEPITQAITYMKDHMSDQFDLATVAHHVGLSKYYFIKQFKHELNITPMQYVSILRIKKAAYLLSKTDLTVAEVAHQVGIDDANYFTKLFKKTVGVSASKFRKNEDVHLIDYIITEWE</sequence>
<keyword evidence="6" id="KW-1185">Reference proteome</keyword>